<reference evidence="3" key="1">
    <citation type="submission" date="2019-01" db="EMBL/GenBank/DDBJ databases">
        <title>Draft genome sequences of three monokaryotic isolates of the white-rot basidiomycete fungus Dichomitus squalens.</title>
        <authorList>
            <consortium name="DOE Joint Genome Institute"/>
            <person name="Lopez S.C."/>
            <person name="Andreopoulos B."/>
            <person name="Pangilinan J."/>
            <person name="Lipzen A."/>
            <person name="Riley R."/>
            <person name="Ahrendt S."/>
            <person name="Ng V."/>
            <person name="Barry K."/>
            <person name="Daum C."/>
            <person name="Grigoriev I.V."/>
            <person name="Hilden K.S."/>
            <person name="Makela M.R."/>
            <person name="de Vries R.P."/>
        </authorList>
    </citation>
    <scope>NUCLEOTIDE SEQUENCE [LARGE SCALE GENOMIC DNA]</scope>
    <source>
        <strain evidence="3">OM18370.1</strain>
    </source>
</reference>
<dbReference type="AlphaFoldDB" id="A0A4Q9MC80"/>
<keyword evidence="2" id="KW-0732">Signal</keyword>
<feature type="signal peptide" evidence="2">
    <location>
        <begin position="1"/>
        <end position="23"/>
    </location>
</feature>
<accession>A0A4Q9MC80</accession>
<feature type="chain" id="PRO_5020973398" description="Secreted protein" evidence="2">
    <location>
        <begin position="24"/>
        <end position="79"/>
    </location>
</feature>
<dbReference type="Proteomes" id="UP000292957">
    <property type="component" value="Unassembled WGS sequence"/>
</dbReference>
<organism evidence="3">
    <name type="scientific">Dichomitus squalens</name>
    <dbReference type="NCBI Taxonomy" id="114155"/>
    <lineage>
        <taxon>Eukaryota</taxon>
        <taxon>Fungi</taxon>
        <taxon>Dikarya</taxon>
        <taxon>Basidiomycota</taxon>
        <taxon>Agaricomycotina</taxon>
        <taxon>Agaricomycetes</taxon>
        <taxon>Polyporales</taxon>
        <taxon>Polyporaceae</taxon>
        <taxon>Dichomitus</taxon>
    </lineage>
</organism>
<dbReference type="EMBL" id="ML143506">
    <property type="protein sequence ID" value="TBU23406.1"/>
    <property type="molecule type" value="Genomic_DNA"/>
</dbReference>
<protein>
    <recommendedName>
        <fullName evidence="4">Secreted protein</fullName>
    </recommendedName>
</protein>
<evidence type="ECO:0000313" key="3">
    <source>
        <dbReference type="EMBL" id="TBU23406.1"/>
    </source>
</evidence>
<proteinExistence type="predicted"/>
<feature type="region of interest" description="Disordered" evidence="1">
    <location>
        <begin position="54"/>
        <end position="79"/>
    </location>
</feature>
<name>A0A4Q9MC80_9APHY</name>
<evidence type="ECO:0000256" key="2">
    <source>
        <dbReference type="SAM" id="SignalP"/>
    </source>
</evidence>
<evidence type="ECO:0008006" key="4">
    <source>
        <dbReference type="Google" id="ProtNLM"/>
    </source>
</evidence>
<sequence length="79" mass="9002">MPRSQSKATRAILVMSTLMQTAGLDSPWVADDRSMLLFLVRITENIWPTLGLHPRDEPEPRYDPLQIRLVPMPPPDQHG</sequence>
<gene>
    <name evidence="3" type="ORF">BD311DRAFT_85479</name>
</gene>
<evidence type="ECO:0000256" key="1">
    <source>
        <dbReference type="SAM" id="MobiDB-lite"/>
    </source>
</evidence>